<protein>
    <submittedName>
        <fullName evidence="2">Uncharacterized protein</fullName>
    </submittedName>
</protein>
<feature type="transmembrane region" description="Helical" evidence="1">
    <location>
        <begin position="6"/>
        <end position="27"/>
    </location>
</feature>
<feature type="transmembrane region" description="Helical" evidence="1">
    <location>
        <begin position="72"/>
        <end position="91"/>
    </location>
</feature>
<accession>A0A1M3L5S8</accession>
<keyword evidence="1" id="KW-1133">Transmembrane helix</keyword>
<dbReference type="EMBL" id="MKVH01000003">
    <property type="protein sequence ID" value="OJX60903.1"/>
    <property type="molecule type" value="Genomic_DNA"/>
</dbReference>
<evidence type="ECO:0000256" key="1">
    <source>
        <dbReference type="SAM" id="Phobius"/>
    </source>
</evidence>
<reference evidence="2 3" key="1">
    <citation type="submission" date="2016-09" db="EMBL/GenBank/DDBJ databases">
        <title>Genome-resolved meta-omics ties microbial dynamics to process performance in biotechnology for thiocyanate degradation.</title>
        <authorList>
            <person name="Kantor R.S."/>
            <person name="Huddy R.J."/>
            <person name="Iyer R."/>
            <person name="Thomas B.C."/>
            <person name="Brown C.T."/>
            <person name="Anantharaman K."/>
            <person name="Tringe S."/>
            <person name="Hettich R.L."/>
            <person name="Harrison S.T."/>
            <person name="Banfield J.F."/>
        </authorList>
    </citation>
    <scope>NUCLEOTIDE SEQUENCE [LARGE SCALE GENOMIC DNA]</scope>
    <source>
        <strain evidence="2">59-99</strain>
    </source>
</reference>
<keyword evidence="1" id="KW-0812">Transmembrane</keyword>
<gene>
    <name evidence="2" type="ORF">BGO89_04895</name>
</gene>
<name>A0A1M3L5S8_9BACT</name>
<keyword evidence="1" id="KW-0472">Membrane</keyword>
<dbReference type="STRING" id="1895771.BGO89_04895"/>
<dbReference type="AlphaFoldDB" id="A0A1M3L5S8"/>
<comment type="caution">
    <text evidence="2">The sequence shown here is derived from an EMBL/GenBank/DDBJ whole genome shotgun (WGS) entry which is preliminary data.</text>
</comment>
<evidence type="ECO:0000313" key="3">
    <source>
        <dbReference type="Proteomes" id="UP000184233"/>
    </source>
</evidence>
<dbReference type="Proteomes" id="UP000184233">
    <property type="component" value="Unassembled WGS sequence"/>
</dbReference>
<feature type="transmembrane region" description="Helical" evidence="1">
    <location>
        <begin position="39"/>
        <end position="60"/>
    </location>
</feature>
<evidence type="ECO:0000313" key="2">
    <source>
        <dbReference type="EMBL" id="OJX60903.1"/>
    </source>
</evidence>
<sequence>MDVKEPLVAVCSAVGLCAINTLAGYVVARSAFGKDLNTFLAMVFGSLGVRAIVVIVAAWYCLSVVRMHQVAFALTFAIVCFVLLMGEILFFHRSYEEAKRRTRRPVTDLLKKKFGDGRMTLSFVRPVPAYASN</sequence>
<proteinExistence type="predicted"/>
<organism evidence="2 3">
    <name type="scientific">Candidatus Kapaibacterium thiocyanatum</name>
    <dbReference type="NCBI Taxonomy" id="1895771"/>
    <lineage>
        <taxon>Bacteria</taxon>
        <taxon>Pseudomonadati</taxon>
        <taxon>Candidatus Kapaibacteriota</taxon>
        <taxon>Candidatus Kapaibacteriia</taxon>
        <taxon>Candidatus Kapaibacteriales</taxon>
        <taxon>Candidatus Kapaibacteriaceae</taxon>
        <taxon>Candidatus Kapaibacterium</taxon>
    </lineage>
</organism>